<dbReference type="PANTHER" id="PTHR21659:SF73">
    <property type="entry name" value="HYDROPHOBIC PROTEIN RCI2B"/>
    <property type="match status" value="1"/>
</dbReference>
<keyword evidence="9" id="KW-1185">Reference proteome</keyword>
<keyword evidence="5 6" id="KW-0472">Membrane</keyword>
<keyword evidence="4 6" id="KW-1133">Transmembrane helix</keyword>
<feature type="transmembrane region" description="Helical" evidence="6">
    <location>
        <begin position="258"/>
        <end position="277"/>
    </location>
</feature>
<protein>
    <recommendedName>
        <fullName evidence="7">RNase H type-1 domain-containing protein</fullName>
    </recommendedName>
</protein>
<evidence type="ECO:0000256" key="5">
    <source>
        <dbReference type="ARBA" id="ARBA00023136"/>
    </source>
</evidence>
<dbReference type="PANTHER" id="PTHR21659">
    <property type="entry name" value="HYDROPHOBIC PROTEIN RCI2 LOW TEMPERATURE AND SALT RESPONSIVE PROTEIN LTI6 -RELATED"/>
    <property type="match status" value="1"/>
</dbReference>
<feature type="transmembrane region" description="Helical" evidence="6">
    <location>
        <begin position="231"/>
        <end position="251"/>
    </location>
</feature>
<dbReference type="InterPro" id="IPR002156">
    <property type="entry name" value="RNaseH_domain"/>
</dbReference>
<dbReference type="Proteomes" id="UP000827721">
    <property type="component" value="Unassembled WGS sequence"/>
</dbReference>
<proteinExistence type="inferred from homology"/>
<feature type="domain" description="RNase H type-1" evidence="7">
    <location>
        <begin position="155"/>
        <end position="227"/>
    </location>
</feature>
<dbReference type="InterPro" id="IPR000612">
    <property type="entry name" value="PMP3"/>
</dbReference>
<sequence>MILNINLPSSGRADVLLWHYDKLGVYSVKSGYWLACDSLDRPSSSRFSESGSWWRFLWALHFPAKVKACKSLRAVCEDCNFLAFRPVLGAQPVLEFFLSCKVLNPVADFELLAIVWWQSWFRENMFSGVKPLRLAVDQGHAWRPPEDLVLKINCDAAVCLAENQVGIGPSLAEALAVCIGMKLAIENGLLPAMVKSDLIFVVNLILAGLPIRSEIGLIIDDILNLKATHDFSNILLAIFLPPLCVYIKFGIKLDFWKCLVLTLFGYVPGICFALYAITRDVAALHASVACKTRKGVSSYFNSAGPQCSLTEFQVPIEEINYARWPN</sequence>
<evidence type="ECO:0000256" key="6">
    <source>
        <dbReference type="SAM" id="Phobius"/>
    </source>
</evidence>
<evidence type="ECO:0000313" key="9">
    <source>
        <dbReference type="Proteomes" id="UP000827721"/>
    </source>
</evidence>
<gene>
    <name evidence="8" type="ORF">JRO89_XS09G0174600</name>
</gene>
<evidence type="ECO:0000256" key="4">
    <source>
        <dbReference type="ARBA" id="ARBA00022989"/>
    </source>
</evidence>
<evidence type="ECO:0000256" key="3">
    <source>
        <dbReference type="ARBA" id="ARBA00022692"/>
    </source>
</evidence>
<evidence type="ECO:0000259" key="7">
    <source>
        <dbReference type="Pfam" id="PF13456"/>
    </source>
</evidence>
<comment type="similarity">
    <text evidence="2">Belongs to the UPF0057 (PMP3) family.</text>
</comment>
<evidence type="ECO:0000256" key="2">
    <source>
        <dbReference type="ARBA" id="ARBA00009530"/>
    </source>
</evidence>
<evidence type="ECO:0000256" key="1">
    <source>
        <dbReference type="ARBA" id="ARBA00004370"/>
    </source>
</evidence>
<dbReference type="EMBL" id="JAFEMO010000009">
    <property type="protein sequence ID" value="KAH7565254.1"/>
    <property type="molecule type" value="Genomic_DNA"/>
</dbReference>
<comment type="caution">
    <text evidence="8">The sequence shown here is derived from an EMBL/GenBank/DDBJ whole genome shotgun (WGS) entry which is preliminary data.</text>
</comment>
<accession>A0ABQ8HLM3</accession>
<keyword evidence="3 6" id="KW-0812">Transmembrane</keyword>
<dbReference type="Pfam" id="PF13456">
    <property type="entry name" value="RVT_3"/>
    <property type="match status" value="1"/>
</dbReference>
<reference evidence="8 9" key="1">
    <citation type="submission" date="2021-02" db="EMBL/GenBank/DDBJ databases">
        <title>Plant Genome Project.</title>
        <authorList>
            <person name="Zhang R.-G."/>
        </authorList>
    </citation>
    <scope>NUCLEOTIDE SEQUENCE [LARGE SCALE GENOMIC DNA]</scope>
    <source>
        <tissue evidence="8">Leaves</tissue>
    </source>
</reference>
<organism evidence="8 9">
    <name type="scientific">Xanthoceras sorbifolium</name>
    <dbReference type="NCBI Taxonomy" id="99658"/>
    <lineage>
        <taxon>Eukaryota</taxon>
        <taxon>Viridiplantae</taxon>
        <taxon>Streptophyta</taxon>
        <taxon>Embryophyta</taxon>
        <taxon>Tracheophyta</taxon>
        <taxon>Spermatophyta</taxon>
        <taxon>Magnoliopsida</taxon>
        <taxon>eudicotyledons</taxon>
        <taxon>Gunneridae</taxon>
        <taxon>Pentapetalae</taxon>
        <taxon>rosids</taxon>
        <taxon>malvids</taxon>
        <taxon>Sapindales</taxon>
        <taxon>Sapindaceae</taxon>
        <taxon>Xanthoceroideae</taxon>
        <taxon>Xanthoceras</taxon>
    </lineage>
</organism>
<dbReference type="Pfam" id="PF01679">
    <property type="entry name" value="Pmp3"/>
    <property type="match status" value="1"/>
</dbReference>
<evidence type="ECO:0000313" key="8">
    <source>
        <dbReference type="EMBL" id="KAH7565254.1"/>
    </source>
</evidence>
<name>A0ABQ8HLM3_9ROSI</name>
<comment type="subcellular location">
    <subcellularLocation>
        <location evidence="1">Membrane</location>
    </subcellularLocation>
</comment>